<organism evidence="2 3">
    <name type="scientific">Aedoeadaptatus ivorii</name>
    <dbReference type="NCBI Taxonomy" id="54006"/>
    <lineage>
        <taxon>Bacteria</taxon>
        <taxon>Bacillati</taxon>
        <taxon>Bacillota</taxon>
        <taxon>Tissierellia</taxon>
        <taxon>Tissierellales</taxon>
        <taxon>Peptoniphilaceae</taxon>
        <taxon>Aedoeadaptatus</taxon>
    </lineage>
</organism>
<dbReference type="Pfam" id="PF04246">
    <property type="entry name" value="RseC_MucC"/>
    <property type="match status" value="1"/>
</dbReference>
<name>A0A3S4YPJ0_9FIRM</name>
<evidence type="ECO:0000313" key="2">
    <source>
        <dbReference type="EMBL" id="VEJ35683.1"/>
    </source>
</evidence>
<keyword evidence="3" id="KW-1185">Reference proteome</keyword>
<dbReference type="OrthoDB" id="1734233at2"/>
<dbReference type="InterPro" id="IPR026268">
    <property type="entry name" value="RseC"/>
</dbReference>
<dbReference type="AlphaFoldDB" id="A0A3S4YPJ0"/>
<reference evidence="2 3" key="1">
    <citation type="submission" date="2018-12" db="EMBL/GenBank/DDBJ databases">
        <authorList>
            <consortium name="Pathogen Informatics"/>
        </authorList>
    </citation>
    <scope>NUCLEOTIDE SEQUENCE [LARGE SCALE GENOMIC DNA]</scope>
    <source>
        <strain evidence="2 3">NCTC13079</strain>
    </source>
</reference>
<dbReference type="PANTHER" id="PTHR35867">
    <property type="entry name" value="PROTEIN RSEC"/>
    <property type="match status" value="1"/>
</dbReference>
<dbReference type="RefSeq" id="WP_126465445.1">
    <property type="nucleotide sequence ID" value="NZ_JAUSWF010000001.1"/>
</dbReference>
<dbReference type="InterPro" id="IPR007359">
    <property type="entry name" value="SigmaE_reg_RseC_MucC"/>
</dbReference>
<gene>
    <name evidence="2" type="ORF">NCTC13079_00845</name>
</gene>
<feature type="transmembrane region" description="Helical" evidence="1">
    <location>
        <begin position="100"/>
        <end position="119"/>
    </location>
</feature>
<keyword evidence="1" id="KW-0472">Membrane</keyword>
<keyword evidence="1" id="KW-1133">Transmembrane helix</keyword>
<dbReference type="EMBL" id="LR134523">
    <property type="protein sequence ID" value="VEJ35683.1"/>
    <property type="molecule type" value="Genomic_DNA"/>
</dbReference>
<dbReference type="PANTHER" id="PTHR35867:SF1">
    <property type="entry name" value="PROTEIN RSEC"/>
    <property type="match status" value="1"/>
</dbReference>
<evidence type="ECO:0000256" key="1">
    <source>
        <dbReference type="SAM" id="Phobius"/>
    </source>
</evidence>
<keyword evidence="1" id="KW-0812">Transmembrane</keyword>
<sequence length="138" mass="15192">MDQLGHVVSVKDGMAYMEVTRKGACGSACATCTNGACESKTEYIAVPNELGAKVGDWVELYVNDTFVLRSIYKLYGIPLAIFLIAVFAGQYLIADSVANRDLYIFGLGFLSLLISYFVLKRADAGREQDTSPRMKRIM</sequence>
<evidence type="ECO:0000313" key="3">
    <source>
        <dbReference type="Proteomes" id="UP000269544"/>
    </source>
</evidence>
<accession>A0A3S4YPJ0</accession>
<proteinExistence type="predicted"/>
<protein>
    <submittedName>
        <fullName evidence="2">Positive regulator of sigma E activity</fullName>
    </submittedName>
</protein>
<dbReference type="Proteomes" id="UP000269544">
    <property type="component" value="Chromosome"/>
</dbReference>
<dbReference type="KEGG" id="piv:NCTC13079_00845"/>
<dbReference type="PIRSF" id="PIRSF004923">
    <property type="entry name" value="RseC"/>
    <property type="match status" value="1"/>
</dbReference>
<feature type="transmembrane region" description="Helical" evidence="1">
    <location>
        <begin position="74"/>
        <end position="94"/>
    </location>
</feature>